<keyword evidence="4" id="KW-0804">Transcription</keyword>
<dbReference type="PANTHER" id="PTHR47660">
    <property type="entry name" value="TRANSCRIPTION FACTOR WITH C2H2 AND ZN(2)-CYS(6) DNA BINDING DOMAIN (EUROFUNG)-RELATED-RELATED"/>
    <property type="match status" value="1"/>
</dbReference>
<keyword evidence="5" id="KW-0539">Nucleus</keyword>
<organism evidence="7 8">
    <name type="scientific">Vermiconidia calcicola</name>
    <dbReference type="NCBI Taxonomy" id="1690605"/>
    <lineage>
        <taxon>Eukaryota</taxon>
        <taxon>Fungi</taxon>
        <taxon>Dikarya</taxon>
        <taxon>Ascomycota</taxon>
        <taxon>Pezizomycotina</taxon>
        <taxon>Dothideomycetes</taxon>
        <taxon>Dothideomycetidae</taxon>
        <taxon>Mycosphaerellales</taxon>
        <taxon>Extremaceae</taxon>
        <taxon>Vermiconidia</taxon>
    </lineage>
</organism>
<name>A0AAV9PVK0_9PEZI</name>
<evidence type="ECO:0008006" key="9">
    <source>
        <dbReference type="Google" id="ProtNLM"/>
    </source>
</evidence>
<comment type="caution">
    <text evidence="7">The sequence shown here is derived from an EMBL/GenBank/DDBJ whole genome shotgun (WGS) entry which is preliminary data.</text>
</comment>
<reference evidence="7 8" key="1">
    <citation type="submission" date="2023-06" db="EMBL/GenBank/DDBJ databases">
        <title>Black Yeasts Isolated from many extreme environments.</title>
        <authorList>
            <person name="Coleine C."/>
            <person name="Stajich J.E."/>
            <person name="Selbmann L."/>
        </authorList>
    </citation>
    <scope>NUCLEOTIDE SEQUENCE [LARGE SCALE GENOMIC DNA]</scope>
    <source>
        <strain evidence="7 8">CCFEE 5887</strain>
    </source>
</reference>
<accession>A0AAV9PVK0</accession>
<feature type="transmembrane region" description="Helical" evidence="6">
    <location>
        <begin position="276"/>
        <end position="297"/>
    </location>
</feature>
<evidence type="ECO:0000256" key="6">
    <source>
        <dbReference type="SAM" id="Phobius"/>
    </source>
</evidence>
<evidence type="ECO:0000313" key="8">
    <source>
        <dbReference type="Proteomes" id="UP001345827"/>
    </source>
</evidence>
<keyword evidence="6" id="KW-0472">Membrane</keyword>
<evidence type="ECO:0000313" key="7">
    <source>
        <dbReference type="EMBL" id="KAK5527912.1"/>
    </source>
</evidence>
<sequence length="414" mass="46488">MVPDMVHDDSVRMLCVETLTIVQRYGLFRAYENLDIKQDTFGNSTDDTMDWQAWARVESTKRLIICLIMVDAFYAHKYGMRPVVRSDLAQFILPCPSSLFEAPTASRWKALRTVENKPLSSRVVLHRDAISLPQTENFGMHGLLSLIWAKVLDAEYLLITSASASHHPYFTAPGEVFAEHDARDIAPLVQEIYEVYENTLATMNPNCLVSWNDTCLKLTSNYRVFESAAGCQGAEQAQIALDHVARWSRTVSARRACLHAAQIYLIMSRRKTSDRIMFHSELAIFASALVLGFYLYALPKPLVVVNERDDFELLEDVDWTEMGLVGMGGSVATISGAHTPKNAAKAFVEEGGNLSFDGLKLPGGLKSAQHIFWEFSSLLEDVGKWNVQKQCKVLRVLSDMSMEPAKFGMDDFQI</sequence>
<dbReference type="GO" id="GO:0046872">
    <property type="term" value="F:metal ion binding"/>
    <property type="evidence" value="ECO:0007669"/>
    <property type="project" value="UniProtKB-KW"/>
</dbReference>
<dbReference type="AlphaFoldDB" id="A0AAV9PVK0"/>
<keyword evidence="6" id="KW-0812">Transmembrane</keyword>
<gene>
    <name evidence="7" type="ORF">LTR25_010843</name>
</gene>
<evidence type="ECO:0000256" key="1">
    <source>
        <dbReference type="ARBA" id="ARBA00022723"/>
    </source>
</evidence>
<evidence type="ECO:0000256" key="2">
    <source>
        <dbReference type="ARBA" id="ARBA00022833"/>
    </source>
</evidence>
<keyword evidence="8" id="KW-1185">Reference proteome</keyword>
<evidence type="ECO:0000256" key="5">
    <source>
        <dbReference type="ARBA" id="ARBA00023242"/>
    </source>
</evidence>
<dbReference type="Proteomes" id="UP001345827">
    <property type="component" value="Unassembled WGS sequence"/>
</dbReference>
<keyword evidence="1" id="KW-0479">Metal-binding</keyword>
<evidence type="ECO:0000256" key="4">
    <source>
        <dbReference type="ARBA" id="ARBA00023163"/>
    </source>
</evidence>
<dbReference type="EMBL" id="JAXLQG010000031">
    <property type="protein sequence ID" value="KAK5527912.1"/>
    <property type="molecule type" value="Genomic_DNA"/>
</dbReference>
<keyword evidence="2" id="KW-0862">Zinc</keyword>
<dbReference type="PANTHER" id="PTHR47660:SF2">
    <property type="entry name" value="TRANSCRIPTION FACTOR WITH C2H2 AND ZN(2)-CYS(6) DNA BINDING DOMAIN (EUROFUNG)"/>
    <property type="match status" value="1"/>
</dbReference>
<evidence type="ECO:0000256" key="3">
    <source>
        <dbReference type="ARBA" id="ARBA00023015"/>
    </source>
</evidence>
<protein>
    <recommendedName>
        <fullName evidence="9">Transcription factor domain-containing protein</fullName>
    </recommendedName>
</protein>
<keyword evidence="3" id="KW-0805">Transcription regulation</keyword>
<proteinExistence type="predicted"/>
<keyword evidence="6" id="KW-1133">Transmembrane helix</keyword>